<dbReference type="Pfam" id="PF04117">
    <property type="entry name" value="Mpv17_PMP22"/>
    <property type="match status" value="1"/>
</dbReference>
<comment type="subcellular location">
    <subcellularLocation>
        <location evidence="1">Membrane</location>
        <topology evidence="1">Multi-pass membrane protein</topology>
    </subcellularLocation>
</comment>
<evidence type="ECO:0000313" key="7">
    <source>
        <dbReference type="EMBL" id="TVY83681.1"/>
    </source>
</evidence>
<evidence type="ECO:0000313" key="8">
    <source>
        <dbReference type="Proteomes" id="UP000469558"/>
    </source>
</evidence>
<evidence type="ECO:0000256" key="5">
    <source>
        <dbReference type="ARBA" id="ARBA00023136"/>
    </source>
</evidence>
<feature type="region of interest" description="Disordered" evidence="6">
    <location>
        <begin position="14"/>
        <end position="47"/>
    </location>
</feature>
<sequence length="377" mass="42211">MLATKLAGRAILRRAHLPNRLPNTPKRYRNNATQPPKPDNNHANGTSIPVPNTIAAVPIWQRFGPLSRGFEAYGRSQKKRPLTTQFWSALVIFFLGDLSAQSITDEDYNPARSMRALAIGACASIPSYKWFLFLGNNFNYSSKALSLATKVVVNQAIFTPINNSYFFGMQSLLCGDSLPEIWERIKRTVPPSMVNSLKLWPAVTAFNFTFIDPHFRSIFAGVIAIGWQTYLSFLNRQAEKEEALSKSSAGSDISETEKEMRTIIQLLDNVISSIPLMLMFKNIERHRTVALALTLVIGLVDRSCAREYSKLLERLALISSMNLSNYPMRWVDKSVTFDQVHNAGFGHLQSSVEGLLKKSTFIPTLHGDGPLRLDNVS</sequence>
<accession>A0A8T9CDR6</accession>
<proteinExistence type="inferred from homology"/>
<comment type="caution">
    <text evidence="7">The sequence shown here is derived from an EMBL/GenBank/DDBJ whole genome shotgun (WGS) entry which is preliminary data.</text>
</comment>
<dbReference type="AlphaFoldDB" id="A0A8T9CDR6"/>
<evidence type="ECO:0000256" key="6">
    <source>
        <dbReference type="SAM" id="MobiDB-lite"/>
    </source>
</evidence>
<comment type="similarity">
    <text evidence="2">Belongs to the peroxisomal membrane protein PXMP2/4 family.</text>
</comment>
<evidence type="ECO:0000256" key="4">
    <source>
        <dbReference type="ARBA" id="ARBA00022989"/>
    </source>
</evidence>
<keyword evidence="3" id="KW-0812">Transmembrane</keyword>
<evidence type="ECO:0000256" key="2">
    <source>
        <dbReference type="ARBA" id="ARBA00006824"/>
    </source>
</evidence>
<dbReference type="OrthoDB" id="430207at2759"/>
<dbReference type="GO" id="GO:0016020">
    <property type="term" value="C:membrane"/>
    <property type="evidence" value="ECO:0007669"/>
    <property type="project" value="UniProtKB-SubCell"/>
</dbReference>
<keyword evidence="4" id="KW-1133">Transmembrane helix</keyword>
<reference evidence="7 8" key="1">
    <citation type="submission" date="2018-05" db="EMBL/GenBank/DDBJ databases">
        <title>Genome sequencing and assembly of the regulated plant pathogen Lachnellula willkommii and related sister species for the development of diagnostic species identification markers.</title>
        <authorList>
            <person name="Giroux E."/>
            <person name="Bilodeau G."/>
        </authorList>
    </citation>
    <scope>NUCLEOTIDE SEQUENCE [LARGE SCALE GENOMIC DNA]</scope>
    <source>
        <strain evidence="7 8">CBS 268.59</strain>
    </source>
</reference>
<dbReference type="PANTHER" id="PTHR11266">
    <property type="entry name" value="PEROXISOMAL MEMBRANE PROTEIN 2, PXMP2 MPV17"/>
    <property type="match status" value="1"/>
</dbReference>
<keyword evidence="5" id="KW-0472">Membrane</keyword>
<dbReference type="PANTHER" id="PTHR11266:SF113">
    <property type="entry name" value="MEMBRANE PROTEIN, MPV17_PMP22 FAMILY, PUTATIVE (AFU_ORTHOLOGUE AFUA_1G13840)-RELATED"/>
    <property type="match status" value="1"/>
</dbReference>
<gene>
    <name evidence="7" type="primary">SYM1</name>
    <name evidence="7" type="ORF">LSUE1_G003174</name>
</gene>
<dbReference type="InterPro" id="IPR007248">
    <property type="entry name" value="Mpv17_PMP22"/>
</dbReference>
<keyword evidence="8" id="KW-1185">Reference proteome</keyword>
<evidence type="ECO:0000256" key="3">
    <source>
        <dbReference type="ARBA" id="ARBA00022692"/>
    </source>
</evidence>
<evidence type="ECO:0000256" key="1">
    <source>
        <dbReference type="ARBA" id="ARBA00004141"/>
    </source>
</evidence>
<organism evidence="7 8">
    <name type="scientific">Lachnellula suecica</name>
    <dbReference type="NCBI Taxonomy" id="602035"/>
    <lineage>
        <taxon>Eukaryota</taxon>
        <taxon>Fungi</taxon>
        <taxon>Dikarya</taxon>
        <taxon>Ascomycota</taxon>
        <taxon>Pezizomycotina</taxon>
        <taxon>Leotiomycetes</taxon>
        <taxon>Helotiales</taxon>
        <taxon>Lachnaceae</taxon>
        <taxon>Lachnellula</taxon>
    </lineage>
</organism>
<dbReference type="EMBL" id="QGMK01000165">
    <property type="protein sequence ID" value="TVY83681.1"/>
    <property type="molecule type" value="Genomic_DNA"/>
</dbReference>
<dbReference type="Proteomes" id="UP000469558">
    <property type="component" value="Unassembled WGS sequence"/>
</dbReference>
<dbReference type="GO" id="GO:0005739">
    <property type="term" value="C:mitochondrion"/>
    <property type="evidence" value="ECO:0007669"/>
    <property type="project" value="TreeGrafter"/>
</dbReference>
<name>A0A8T9CDR6_9HELO</name>
<protein>
    <submittedName>
        <fullName evidence="7">Protein SYM1</fullName>
    </submittedName>
</protein>